<reference evidence="8 9" key="1">
    <citation type="submission" date="2018-09" db="EMBL/GenBank/DDBJ databases">
        <title>Paenibacillus aracenensis nov. sp. isolated from a cave in southern Spain.</title>
        <authorList>
            <person name="Jurado V."/>
            <person name="Gutierrez-Patricio S."/>
            <person name="Gonzalez-Pimentel J.L."/>
            <person name="Miller A.Z."/>
            <person name="Laiz L."/>
            <person name="Saiz-Jimenez C."/>
        </authorList>
    </citation>
    <scope>NUCLEOTIDE SEQUENCE [LARGE SCALE GENOMIC DNA]</scope>
    <source>
        <strain evidence="8 9">DSM 22867</strain>
    </source>
</reference>
<dbReference type="GO" id="GO:0005886">
    <property type="term" value="C:plasma membrane"/>
    <property type="evidence" value="ECO:0007669"/>
    <property type="project" value="UniProtKB-SubCell"/>
</dbReference>
<comment type="caution">
    <text evidence="8">The sequence shown here is derived from an EMBL/GenBank/DDBJ whole genome shotgun (WGS) entry which is preliminary data.</text>
</comment>
<accession>A0A3A1UND8</accession>
<dbReference type="PROSITE" id="PS50850">
    <property type="entry name" value="MFS"/>
    <property type="match status" value="1"/>
</dbReference>
<dbReference type="PANTHER" id="PTHR23530:SF1">
    <property type="entry name" value="PERMEASE, MAJOR FACILITATOR SUPERFAMILY-RELATED"/>
    <property type="match status" value="1"/>
</dbReference>
<dbReference type="SUPFAM" id="SSF103473">
    <property type="entry name" value="MFS general substrate transporter"/>
    <property type="match status" value="1"/>
</dbReference>
<organism evidence="8 9">
    <name type="scientific">Paenibacillus nanensis</name>
    <dbReference type="NCBI Taxonomy" id="393251"/>
    <lineage>
        <taxon>Bacteria</taxon>
        <taxon>Bacillati</taxon>
        <taxon>Bacillota</taxon>
        <taxon>Bacilli</taxon>
        <taxon>Bacillales</taxon>
        <taxon>Paenibacillaceae</taxon>
        <taxon>Paenibacillus</taxon>
    </lineage>
</organism>
<feature type="transmembrane region" description="Helical" evidence="6">
    <location>
        <begin position="341"/>
        <end position="359"/>
    </location>
</feature>
<feature type="transmembrane region" description="Helical" evidence="6">
    <location>
        <begin position="237"/>
        <end position="258"/>
    </location>
</feature>
<dbReference type="InterPro" id="IPR011701">
    <property type="entry name" value="MFS"/>
</dbReference>
<evidence type="ECO:0000259" key="7">
    <source>
        <dbReference type="PROSITE" id="PS50850"/>
    </source>
</evidence>
<proteinExistence type="predicted"/>
<keyword evidence="5 6" id="KW-0472">Membrane</keyword>
<feature type="transmembrane region" description="Helical" evidence="6">
    <location>
        <begin position="36"/>
        <end position="57"/>
    </location>
</feature>
<keyword evidence="3 6" id="KW-0812">Transmembrane</keyword>
<evidence type="ECO:0000256" key="1">
    <source>
        <dbReference type="ARBA" id="ARBA00004651"/>
    </source>
</evidence>
<keyword evidence="9" id="KW-1185">Reference proteome</keyword>
<feature type="transmembrane region" description="Helical" evidence="6">
    <location>
        <begin position="365"/>
        <end position="384"/>
    </location>
</feature>
<feature type="transmembrane region" description="Helical" evidence="6">
    <location>
        <begin position="161"/>
        <end position="180"/>
    </location>
</feature>
<keyword evidence="4 6" id="KW-1133">Transmembrane helix</keyword>
<dbReference type="Gene3D" id="1.20.1250.20">
    <property type="entry name" value="MFS general substrate transporter like domains"/>
    <property type="match status" value="1"/>
</dbReference>
<feature type="transmembrane region" description="Helical" evidence="6">
    <location>
        <begin position="69"/>
        <end position="87"/>
    </location>
</feature>
<feature type="transmembrane region" description="Helical" evidence="6">
    <location>
        <begin position="300"/>
        <end position="320"/>
    </location>
</feature>
<evidence type="ECO:0000313" key="9">
    <source>
        <dbReference type="Proteomes" id="UP000266482"/>
    </source>
</evidence>
<evidence type="ECO:0000256" key="4">
    <source>
        <dbReference type="ARBA" id="ARBA00022989"/>
    </source>
</evidence>
<feature type="transmembrane region" description="Helical" evidence="6">
    <location>
        <begin position="7"/>
        <end position="24"/>
    </location>
</feature>
<dbReference type="InterPro" id="IPR020846">
    <property type="entry name" value="MFS_dom"/>
</dbReference>
<evidence type="ECO:0000256" key="3">
    <source>
        <dbReference type="ARBA" id="ARBA00022692"/>
    </source>
</evidence>
<name>A0A3A1UND8_9BACL</name>
<evidence type="ECO:0000313" key="8">
    <source>
        <dbReference type="EMBL" id="RIX49385.1"/>
    </source>
</evidence>
<feature type="transmembrane region" description="Helical" evidence="6">
    <location>
        <begin position="278"/>
        <end position="294"/>
    </location>
</feature>
<gene>
    <name evidence="8" type="ORF">D3P08_22815</name>
</gene>
<evidence type="ECO:0000256" key="6">
    <source>
        <dbReference type="SAM" id="Phobius"/>
    </source>
</evidence>
<evidence type="ECO:0000256" key="5">
    <source>
        <dbReference type="ARBA" id="ARBA00023136"/>
    </source>
</evidence>
<protein>
    <submittedName>
        <fullName evidence="8">MFS transporter</fullName>
    </submittedName>
</protein>
<dbReference type="PANTHER" id="PTHR23530">
    <property type="entry name" value="TRANSPORT PROTEIN-RELATED"/>
    <property type="match status" value="1"/>
</dbReference>
<comment type="subcellular location">
    <subcellularLocation>
        <location evidence="1">Cell membrane</location>
        <topology evidence="1">Multi-pass membrane protein</topology>
    </subcellularLocation>
</comment>
<keyword evidence="2" id="KW-0813">Transport</keyword>
<feature type="domain" description="Major facilitator superfamily (MFS) profile" evidence="7">
    <location>
        <begin position="1"/>
        <end position="387"/>
    </location>
</feature>
<dbReference type="InterPro" id="IPR053160">
    <property type="entry name" value="MFS_DHA3_Transporter"/>
</dbReference>
<evidence type="ECO:0000256" key="2">
    <source>
        <dbReference type="ARBA" id="ARBA00022448"/>
    </source>
</evidence>
<sequence length="389" mass="42385">MNVQNIWKLYVIRFFYHLIPAYVIERLYWEERGMTVPMVVATEILYAVTIVLLEVPSGIMADKWGRKRLIVLSAFLGCLEFLILVFASQFWHFALVVFLAAIGSSAASGAENALLYDSLRSEGKEAAFEKIVGRLNAVDVVSIMLAALSGSLLAGKFGFTFNYWLSLGSMIIATAVTLLLKEPERGNIGEDQGSIPFKTYITEAIRFFRNHPGVYAVILTGMAIGAAITYVDEFWQLYLALLGIPTAAFGIFSAGLFVTRLPGSLLAYKLKGVMSMRAILLTVMTVTAIGYVYIASVDNWTGLIALFLICMAAGVVEPLASGYLHHRIDSSMRATIDSFQSLGLNAALIMVGAGFGYFAARLGLLGGFGFLAAFVIVFLGFFAARSRAV</sequence>
<dbReference type="Proteomes" id="UP000266482">
    <property type="component" value="Unassembled WGS sequence"/>
</dbReference>
<dbReference type="OrthoDB" id="9816124at2"/>
<dbReference type="InterPro" id="IPR036259">
    <property type="entry name" value="MFS_trans_sf"/>
</dbReference>
<feature type="transmembrane region" description="Helical" evidence="6">
    <location>
        <begin position="213"/>
        <end position="231"/>
    </location>
</feature>
<dbReference type="PROSITE" id="PS00216">
    <property type="entry name" value="SUGAR_TRANSPORT_1"/>
    <property type="match status" value="1"/>
</dbReference>
<dbReference type="AlphaFoldDB" id="A0A3A1UND8"/>
<dbReference type="GO" id="GO:0022857">
    <property type="term" value="F:transmembrane transporter activity"/>
    <property type="evidence" value="ECO:0007669"/>
    <property type="project" value="InterPro"/>
</dbReference>
<dbReference type="Pfam" id="PF07690">
    <property type="entry name" value="MFS_1"/>
    <property type="match status" value="1"/>
</dbReference>
<dbReference type="InterPro" id="IPR005829">
    <property type="entry name" value="Sugar_transporter_CS"/>
</dbReference>
<dbReference type="EMBL" id="QXQA01000018">
    <property type="protein sequence ID" value="RIX49385.1"/>
    <property type="molecule type" value="Genomic_DNA"/>
</dbReference>